<protein>
    <submittedName>
        <fullName evidence="1">Uncharacterized protein</fullName>
    </submittedName>
</protein>
<dbReference type="EMBL" id="PYSW02000032">
    <property type="protein sequence ID" value="KAG2378457.1"/>
    <property type="molecule type" value="Genomic_DNA"/>
</dbReference>
<gene>
    <name evidence="1" type="ORF">C9374_008096</name>
</gene>
<organism evidence="1 2">
    <name type="scientific">Naegleria lovaniensis</name>
    <name type="common">Amoeba</name>
    <dbReference type="NCBI Taxonomy" id="51637"/>
    <lineage>
        <taxon>Eukaryota</taxon>
        <taxon>Discoba</taxon>
        <taxon>Heterolobosea</taxon>
        <taxon>Tetramitia</taxon>
        <taxon>Eutetramitia</taxon>
        <taxon>Vahlkampfiidae</taxon>
        <taxon>Naegleria</taxon>
    </lineage>
</organism>
<proteinExistence type="predicted"/>
<dbReference type="Proteomes" id="UP000816034">
    <property type="component" value="Unassembled WGS sequence"/>
</dbReference>
<dbReference type="GO" id="GO:0000209">
    <property type="term" value="P:protein polyubiquitination"/>
    <property type="evidence" value="ECO:0007669"/>
    <property type="project" value="TreeGrafter"/>
</dbReference>
<dbReference type="GO" id="GO:0061630">
    <property type="term" value="F:ubiquitin protein ligase activity"/>
    <property type="evidence" value="ECO:0007669"/>
    <property type="project" value="TreeGrafter"/>
</dbReference>
<comment type="caution">
    <text evidence="1">The sequence shown here is derived from an EMBL/GenBank/DDBJ whole genome shotgun (WGS) entry which is preliminary data.</text>
</comment>
<sequence length="367" mass="41960">MNQDELVKLILIDLRVVFRSDIHDPNQEENQQYSDRLLKFLQEKLRCKKFVPKAFSLNSELIETIEQKDLPPQKNGDHMTFIYICDVKISYNYDSIILSDYGTHHIFVFGLESKKFKTRIKTLNSPSYLCIEENYVMPSSDDSIEDANHNIQRGKDALLVVCESRNMLLKCDFKLLLQQPDDIVSSDDKSTQESTHDSILWSCDFDSCPQGMAIKDNHLFVCLASAMIKIMDCCTAKTISEIPLTFDPYGITFTNDGKTLLCSTFSHENVGSVYCIFEESENDWKIGKSFGTYTLRRPYSLLSDKVSNHIIVSDLPSSRIVIFTPDGQMVKSFQTASMIKPFGICLNERTGELIVCDHSSEMVFIFK</sequence>
<dbReference type="PANTHER" id="PTHR24104:SF25">
    <property type="entry name" value="PROTEIN LIN-41"/>
    <property type="match status" value="1"/>
</dbReference>
<dbReference type="PANTHER" id="PTHR24104">
    <property type="entry name" value="E3 UBIQUITIN-PROTEIN LIGASE NHLRC1-RELATED"/>
    <property type="match status" value="1"/>
</dbReference>
<dbReference type="Gene3D" id="2.120.10.30">
    <property type="entry name" value="TolB, C-terminal domain"/>
    <property type="match status" value="1"/>
</dbReference>
<evidence type="ECO:0000313" key="1">
    <source>
        <dbReference type="EMBL" id="KAG2378457.1"/>
    </source>
</evidence>
<dbReference type="InterPro" id="IPR011042">
    <property type="entry name" value="6-blade_b-propeller_TolB-like"/>
</dbReference>
<name>A0AA88GFE9_NAELO</name>
<accession>A0AA88GFE9</accession>
<dbReference type="GO" id="GO:0043161">
    <property type="term" value="P:proteasome-mediated ubiquitin-dependent protein catabolic process"/>
    <property type="evidence" value="ECO:0007669"/>
    <property type="project" value="TreeGrafter"/>
</dbReference>
<dbReference type="RefSeq" id="XP_044545719.1">
    <property type="nucleotide sequence ID" value="XM_044698134.1"/>
</dbReference>
<keyword evidence="2" id="KW-1185">Reference proteome</keyword>
<dbReference type="SUPFAM" id="SSF75011">
    <property type="entry name" value="3-carboxy-cis,cis-mucoante lactonizing enzyme"/>
    <property type="match status" value="1"/>
</dbReference>
<reference evidence="1 2" key="1">
    <citation type="journal article" date="2018" name="BMC Genomics">
        <title>The genome of Naegleria lovaniensis, the basis for a comparative approach to unravel pathogenicity factors of the human pathogenic amoeba N. fowleri.</title>
        <authorList>
            <person name="Liechti N."/>
            <person name="Schurch N."/>
            <person name="Bruggmann R."/>
            <person name="Wittwer M."/>
        </authorList>
    </citation>
    <scope>NUCLEOTIDE SEQUENCE [LARGE SCALE GENOMIC DNA]</scope>
    <source>
        <strain evidence="1 2">ATCC 30569</strain>
    </source>
</reference>
<dbReference type="AlphaFoldDB" id="A0AA88GFE9"/>
<evidence type="ECO:0000313" key="2">
    <source>
        <dbReference type="Proteomes" id="UP000816034"/>
    </source>
</evidence>
<dbReference type="GO" id="GO:0008270">
    <property type="term" value="F:zinc ion binding"/>
    <property type="evidence" value="ECO:0007669"/>
    <property type="project" value="UniProtKB-KW"/>
</dbReference>
<dbReference type="GeneID" id="68100550"/>
<dbReference type="InterPro" id="IPR050952">
    <property type="entry name" value="TRIM-NHL_E3_ligases"/>
</dbReference>